<dbReference type="EMBL" id="AZEC01000015">
    <property type="protein sequence ID" value="KRL10036.1"/>
    <property type="molecule type" value="Genomic_DNA"/>
</dbReference>
<reference evidence="1 2" key="1">
    <citation type="journal article" date="2015" name="Genome Announc.">
        <title>Expanding the biotechnology potential of lactobacilli through comparative genomics of 213 strains and associated genera.</title>
        <authorList>
            <person name="Sun Z."/>
            <person name="Harris H.M."/>
            <person name="McCann A."/>
            <person name="Guo C."/>
            <person name="Argimon S."/>
            <person name="Zhang W."/>
            <person name="Yang X."/>
            <person name="Jeffery I.B."/>
            <person name="Cooney J.C."/>
            <person name="Kagawa T.F."/>
            <person name="Liu W."/>
            <person name="Song Y."/>
            <person name="Salvetti E."/>
            <person name="Wrobel A."/>
            <person name="Rasinkangas P."/>
            <person name="Parkhill J."/>
            <person name="Rea M.C."/>
            <person name="O'Sullivan O."/>
            <person name="Ritari J."/>
            <person name="Douillard F.P."/>
            <person name="Paul Ross R."/>
            <person name="Yang R."/>
            <person name="Briner A.E."/>
            <person name="Felis G.E."/>
            <person name="de Vos W.M."/>
            <person name="Barrangou R."/>
            <person name="Klaenhammer T.R."/>
            <person name="Caufield P.W."/>
            <person name="Cui Y."/>
            <person name="Zhang H."/>
            <person name="O'Toole P.W."/>
        </authorList>
    </citation>
    <scope>NUCLEOTIDE SEQUENCE [LARGE SCALE GENOMIC DNA]</scope>
    <source>
        <strain evidence="1 2">DSM 12744</strain>
    </source>
</reference>
<name>A0A0R1MW13_9LACO</name>
<proteinExistence type="predicted"/>
<organism evidence="1 2">
    <name type="scientific">Schleiferilactobacillus perolens DSM 12744</name>
    <dbReference type="NCBI Taxonomy" id="1423792"/>
    <lineage>
        <taxon>Bacteria</taxon>
        <taxon>Bacillati</taxon>
        <taxon>Bacillota</taxon>
        <taxon>Bacilli</taxon>
        <taxon>Lactobacillales</taxon>
        <taxon>Lactobacillaceae</taxon>
        <taxon>Schleiferilactobacillus</taxon>
    </lineage>
</organism>
<gene>
    <name evidence="1" type="ORF">FD09_GL000965</name>
</gene>
<dbReference type="OrthoDB" id="2285161at2"/>
<dbReference type="Proteomes" id="UP000051330">
    <property type="component" value="Unassembled WGS sequence"/>
</dbReference>
<evidence type="ECO:0000313" key="1">
    <source>
        <dbReference type="EMBL" id="KRL10036.1"/>
    </source>
</evidence>
<dbReference type="PATRIC" id="fig|1423792.3.peg.986"/>
<sequence>MRLESLGQRHDAQIAKQWAVSLINHRSEKLATQNETAVRDRYAGLTWLDYQTVPVSHAHGQVGTEQKQFIQVQAAVQALGLNPRHWVIAKVETDTRWLMANPYLALSFGTEFHIRANAVTIDHFYFPVQGADDLPRRALAGDLLEAIMLSPLGTDAAVVPAISTDAPIFPEALVHLLTLNQLMTLEISDATGARYINTLSAVAPRVGFIPVEQTLDFTPLAEAVKARAGRGKRAKVIAGLLTAAGLHTADWLVRKSRSTYTWQLFNPYIGRHVTVVLDRGDIPRIYKYQVLNGKRQMTDVTTHYLLEAALLAPF</sequence>
<protein>
    <submittedName>
        <fullName evidence="1">Uncharacterized protein</fullName>
    </submittedName>
</protein>
<dbReference type="RefSeq" id="WP_057822080.1">
    <property type="nucleotide sequence ID" value="NZ_AZEC01000015.1"/>
</dbReference>
<evidence type="ECO:0000313" key="2">
    <source>
        <dbReference type="Proteomes" id="UP000051330"/>
    </source>
</evidence>
<dbReference type="AlphaFoldDB" id="A0A0R1MW13"/>
<keyword evidence="2" id="KW-1185">Reference proteome</keyword>
<accession>A0A0R1MW13</accession>
<comment type="caution">
    <text evidence="1">The sequence shown here is derived from an EMBL/GenBank/DDBJ whole genome shotgun (WGS) entry which is preliminary data.</text>
</comment>